<dbReference type="GO" id="GO:0046872">
    <property type="term" value="F:metal ion binding"/>
    <property type="evidence" value="ECO:0007669"/>
    <property type="project" value="UniProtKB-KW"/>
</dbReference>
<dbReference type="InterPro" id="IPR013785">
    <property type="entry name" value="Aldolase_TIM"/>
</dbReference>
<reference evidence="7" key="1">
    <citation type="journal article" date="2020" name="mSystems">
        <title>Genome- and Community-Level Interaction Insights into Carbon Utilization and Element Cycling Functions of Hydrothermarchaeota in Hydrothermal Sediment.</title>
        <authorList>
            <person name="Zhou Z."/>
            <person name="Liu Y."/>
            <person name="Xu W."/>
            <person name="Pan J."/>
            <person name="Luo Z.H."/>
            <person name="Li M."/>
        </authorList>
    </citation>
    <scope>NUCLEOTIDE SEQUENCE [LARGE SCALE GENOMIC DNA]</scope>
    <source>
        <strain evidence="7">SpSt-26</strain>
    </source>
</reference>
<name>A0A7J2THK8_ARCFL</name>
<dbReference type="PANTHER" id="PTHR43288:SF1">
    <property type="entry name" value="GLYCYL-RADICAL ENZYME ACTIVATING ENZYME MJ0021-RELATED"/>
    <property type="match status" value="1"/>
</dbReference>
<dbReference type="InterPro" id="IPR058374">
    <property type="entry name" value="DUF8061"/>
</dbReference>
<dbReference type="InterPro" id="IPR058240">
    <property type="entry name" value="rSAM_sf"/>
</dbReference>
<dbReference type="EMBL" id="DSLA01000003">
    <property type="protein sequence ID" value="HEH34571.1"/>
    <property type="molecule type" value="Genomic_DNA"/>
</dbReference>
<dbReference type="SUPFAM" id="SSF102114">
    <property type="entry name" value="Radical SAM enzymes"/>
    <property type="match status" value="1"/>
</dbReference>
<gene>
    <name evidence="7" type="ORF">ENP88_00120</name>
</gene>
<dbReference type="InterPro" id="IPR007197">
    <property type="entry name" value="rSAM"/>
</dbReference>
<feature type="domain" description="Radical SAM core" evidence="5">
    <location>
        <begin position="30"/>
        <end position="123"/>
    </location>
</feature>
<evidence type="ECO:0000313" key="7">
    <source>
        <dbReference type="EMBL" id="HEH34571.1"/>
    </source>
</evidence>
<evidence type="ECO:0000256" key="2">
    <source>
        <dbReference type="ARBA" id="ARBA00022723"/>
    </source>
</evidence>
<keyword evidence="4" id="KW-0411">Iron-sulfur</keyword>
<keyword evidence="3" id="KW-0408">Iron</keyword>
<feature type="domain" description="DUF8061" evidence="6">
    <location>
        <begin position="254"/>
        <end position="323"/>
    </location>
</feature>
<dbReference type="GO" id="GO:0051536">
    <property type="term" value="F:iron-sulfur cluster binding"/>
    <property type="evidence" value="ECO:0007669"/>
    <property type="project" value="UniProtKB-KW"/>
</dbReference>
<evidence type="ECO:0000259" key="5">
    <source>
        <dbReference type="Pfam" id="PF04055"/>
    </source>
</evidence>
<evidence type="ECO:0000256" key="3">
    <source>
        <dbReference type="ARBA" id="ARBA00023004"/>
    </source>
</evidence>
<proteinExistence type="predicted"/>
<comment type="caution">
    <text evidence="7">The sequence shown here is derived from an EMBL/GenBank/DDBJ whole genome shotgun (WGS) entry which is preliminary data.</text>
</comment>
<dbReference type="CDD" id="cd01335">
    <property type="entry name" value="Radical_SAM"/>
    <property type="match status" value="1"/>
</dbReference>
<evidence type="ECO:0000256" key="4">
    <source>
        <dbReference type="ARBA" id="ARBA00023014"/>
    </source>
</evidence>
<dbReference type="PANTHER" id="PTHR43288">
    <property type="entry name" value="BIOTIN SYNTHASE-RELATED PROTEIN, RADICAL SAM SUPERFAMILY"/>
    <property type="match status" value="1"/>
</dbReference>
<evidence type="ECO:0000256" key="1">
    <source>
        <dbReference type="ARBA" id="ARBA00022691"/>
    </source>
</evidence>
<sequence length="326" mass="38198">MKLIEAGSYYSYLPEGCRLCRKGSKLVLFITGICNNSCFYCPVSRNRLGKDVIFANEREVKRKEDFIAEVEAMDAEGVGITGGEPMFRLERLIEFVNLSKALDLHVHVYTSVPVREDVLRKIKVDEIRFHPPELKEVEKYAEPIKDAKKLGIDAGFEIPAFFFEEKIVEIANELDAFLNLNQLEASETNWLELERRGFLIRDYYVEVDEIVRLYERVNKFHYCSARFKDSVQFRRRLIRMAKKLPDFYLKTDDGTVLCLRIEGDLEKAERLLRSEGIEFQRFEDCIETSPRIRKKLKDLLKAEGLRLALVERYPTFDRTVVELVWL</sequence>
<evidence type="ECO:0000259" key="6">
    <source>
        <dbReference type="Pfam" id="PF26257"/>
    </source>
</evidence>
<dbReference type="Pfam" id="PF26257">
    <property type="entry name" value="DUF8061"/>
    <property type="match status" value="1"/>
</dbReference>
<keyword evidence="2" id="KW-0479">Metal-binding</keyword>
<accession>A0A7J2THK8</accession>
<protein>
    <submittedName>
        <fullName evidence="7">Radical SAM protein</fullName>
    </submittedName>
</protein>
<dbReference type="Pfam" id="PF04055">
    <property type="entry name" value="Radical_SAM"/>
    <property type="match status" value="1"/>
</dbReference>
<dbReference type="SFLD" id="SFLDS00029">
    <property type="entry name" value="Radical_SAM"/>
    <property type="match status" value="1"/>
</dbReference>
<dbReference type="AlphaFoldDB" id="A0A7J2THK8"/>
<organism evidence="7">
    <name type="scientific">Archaeoglobus fulgidus</name>
    <dbReference type="NCBI Taxonomy" id="2234"/>
    <lineage>
        <taxon>Archaea</taxon>
        <taxon>Methanobacteriati</taxon>
        <taxon>Methanobacteriota</taxon>
        <taxon>Archaeoglobi</taxon>
        <taxon>Archaeoglobales</taxon>
        <taxon>Archaeoglobaceae</taxon>
        <taxon>Archaeoglobus</taxon>
    </lineage>
</organism>
<dbReference type="GO" id="GO:0003824">
    <property type="term" value="F:catalytic activity"/>
    <property type="evidence" value="ECO:0007669"/>
    <property type="project" value="InterPro"/>
</dbReference>
<dbReference type="Gene3D" id="3.20.20.70">
    <property type="entry name" value="Aldolase class I"/>
    <property type="match status" value="1"/>
</dbReference>
<dbReference type="InterPro" id="IPR040087">
    <property type="entry name" value="MJ0021-like"/>
</dbReference>
<keyword evidence="1" id="KW-0949">S-adenosyl-L-methionine</keyword>
<dbReference type="SFLD" id="SFLDG01108">
    <property type="entry name" value="Uncharacterised_Radical_SAM_Su"/>
    <property type="match status" value="1"/>
</dbReference>